<dbReference type="RefSeq" id="WP_185426348.1">
    <property type="nucleotide sequence ID" value="NZ_JAARRL010000016.1"/>
</dbReference>
<dbReference type="Proteomes" id="UP000564536">
    <property type="component" value="Unassembled WGS sequence"/>
</dbReference>
<evidence type="ECO:0000313" key="1">
    <source>
        <dbReference type="EMBL" id="MBC1501080.1"/>
    </source>
</evidence>
<proteinExistence type="predicted"/>
<comment type="caution">
    <text evidence="1">The sequence shown here is derived from an EMBL/GenBank/DDBJ whole genome shotgun (WGS) entry which is preliminary data.</text>
</comment>
<gene>
    <name evidence="1" type="ORF">HB943_10750</name>
</gene>
<sequence>MNNELAGLYECFNKDGIALFTDKLIEFINKYEYVFSKFVFKDTLEAIKKFDSIDFYLGTSEDNLEAMVFHYSGQMKKATEEEICYNVIHLIWDIATFMTQEVCPSCQDENLKIASSIDGTKIYKTCDNCLITILNNEFIDRPQEMISATKEQVNKIV</sequence>
<name>A0A841Z763_9LIST</name>
<organism evidence="1 2">
    <name type="scientific">Listeria weihenstephanensis</name>
    <dbReference type="NCBI Taxonomy" id="1006155"/>
    <lineage>
        <taxon>Bacteria</taxon>
        <taxon>Bacillati</taxon>
        <taxon>Bacillota</taxon>
        <taxon>Bacilli</taxon>
        <taxon>Bacillales</taxon>
        <taxon>Listeriaceae</taxon>
        <taxon>Listeria</taxon>
    </lineage>
</organism>
<reference evidence="1 2" key="1">
    <citation type="submission" date="2020-03" db="EMBL/GenBank/DDBJ databases">
        <title>Soil Listeria distribution.</title>
        <authorList>
            <person name="Liao J."/>
            <person name="Wiedmann M."/>
        </authorList>
    </citation>
    <scope>NUCLEOTIDE SEQUENCE [LARGE SCALE GENOMIC DNA]</scope>
    <source>
        <strain evidence="1 2">FSL L7-1523</strain>
    </source>
</reference>
<dbReference type="AlphaFoldDB" id="A0A841Z763"/>
<protein>
    <submittedName>
        <fullName evidence="1">Uncharacterized protein</fullName>
    </submittedName>
</protein>
<dbReference type="EMBL" id="JAARRL010000016">
    <property type="protein sequence ID" value="MBC1501080.1"/>
    <property type="molecule type" value="Genomic_DNA"/>
</dbReference>
<accession>A0A841Z763</accession>
<evidence type="ECO:0000313" key="2">
    <source>
        <dbReference type="Proteomes" id="UP000564536"/>
    </source>
</evidence>